<name>A0A4Y7RQN1_COPMI</name>
<evidence type="ECO:0000313" key="2">
    <source>
        <dbReference type="Proteomes" id="UP000298030"/>
    </source>
</evidence>
<gene>
    <name evidence="1" type="ORF">FA13DRAFT_991845</name>
</gene>
<evidence type="ECO:0000313" key="1">
    <source>
        <dbReference type="EMBL" id="TEB11305.1"/>
    </source>
</evidence>
<dbReference type="AlphaFoldDB" id="A0A4Y7RQN1"/>
<comment type="caution">
    <text evidence="1">The sequence shown here is derived from an EMBL/GenBank/DDBJ whole genome shotgun (WGS) entry which is preliminary data.</text>
</comment>
<dbReference type="EMBL" id="QPFP01000449">
    <property type="protein sequence ID" value="TEB11305.1"/>
    <property type="molecule type" value="Genomic_DNA"/>
</dbReference>
<accession>A0A4Y7RQN1</accession>
<reference evidence="1 2" key="1">
    <citation type="journal article" date="2019" name="Nat. Ecol. Evol.">
        <title>Megaphylogeny resolves global patterns of mushroom evolution.</title>
        <authorList>
            <person name="Varga T."/>
            <person name="Krizsan K."/>
            <person name="Foldi C."/>
            <person name="Dima B."/>
            <person name="Sanchez-Garcia M."/>
            <person name="Sanchez-Ramirez S."/>
            <person name="Szollosi G.J."/>
            <person name="Szarkandi J.G."/>
            <person name="Papp V."/>
            <person name="Albert L."/>
            <person name="Andreopoulos W."/>
            <person name="Angelini C."/>
            <person name="Antonin V."/>
            <person name="Barry K.W."/>
            <person name="Bougher N.L."/>
            <person name="Buchanan P."/>
            <person name="Buyck B."/>
            <person name="Bense V."/>
            <person name="Catcheside P."/>
            <person name="Chovatia M."/>
            <person name="Cooper J."/>
            <person name="Damon W."/>
            <person name="Desjardin D."/>
            <person name="Finy P."/>
            <person name="Geml J."/>
            <person name="Haridas S."/>
            <person name="Hughes K."/>
            <person name="Justo A."/>
            <person name="Karasinski D."/>
            <person name="Kautmanova I."/>
            <person name="Kiss B."/>
            <person name="Kocsube S."/>
            <person name="Kotiranta H."/>
            <person name="LaButti K.M."/>
            <person name="Lechner B.E."/>
            <person name="Liimatainen K."/>
            <person name="Lipzen A."/>
            <person name="Lukacs Z."/>
            <person name="Mihaltcheva S."/>
            <person name="Morgado L.N."/>
            <person name="Niskanen T."/>
            <person name="Noordeloos M.E."/>
            <person name="Ohm R.A."/>
            <person name="Ortiz-Santana B."/>
            <person name="Ovrebo C."/>
            <person name="Racz N."/>
            <person name="Riley R."/>
            <person name="Savchenko A."/>
            <person name="Shiryaev A."/>
            <person name="Soop K."/>
            <person name="Spirin V."/>
            <person name="Szebenyi C."/>
            <person name="Tomsovsky M."/>
            <person name="Tulloss R.E."/>
            <person name="Uehling J."/>
            <person name="Grigoriev I.V."/>
            <person name="Vagvolgyi C."/>
            <person name="Papp T."/>
            <person name="Martin F.M."/>
            <person name="Miettinen O."/>
            <person name="Hibbett D.S."/>
            <person name="Nagy L.G."/>
        </authorList>
    </citation>
    <scope>NUCLEOTIDE SEQUENCE [LARGE SCALE GENOMIC DNA]</scope>
    <source>
        <strain evidence="1 2">FP101781</strain>
    </source>
</reference>
<protein>
    <submittedName>
        <fullName evidence="1">Uncharacterized protein</fullName>
    </submittedName>
</protein>
<dbReference type="Proteomes" id="UP000298030">
    <property type="component" value="Unassembled WGS sequence"/>
</dbReference>
<sequence length="198" mass="22106">MVRVRGMTDALQLIQVQYAELTPSTSFIEASSVSQSFRETRRLSPYAIDIRASPHSNSPRTIGCGEECHFSVILSARKAPVLTRHRAFMPTFLLSTSSPTTLGTRCTTTFSELPCVRLAPLFPGGSLRAGAFHFYTPANSQARSYPAFACLEAVHKTRSGRIYFRSFPPDLYFDSSWLPSKPPRLDFLAQHPRNCSRV</sequence>
<organism evidence="1 2">
    <name type="scientific">Coprinellus micaceus</name>
    <name type="common">Glistening ink-cap mushroom</name>
    <name type="synonym">Coprinus micaceus</name>
    <dbReference type="NCBI Taxonomy" id="71717"/>
    <lineage>
        <taxon>Eukaryota</taxon>
        <taxon>Fungi</taxon>
        <taxon>Dikarya</taxon>
        <taxon>Basidiomycota</taxon>
        <taxon>Agaricomycotina</taxon>
        <taxon>Agaricomycetes</taxon>
        <taxon>Agaricomycetidae</taxon>
        <taxon>Agaricales</taxon>
        <taxon>Agaricineae</taxon>
        <taxon>Psathyrellaceae</taxon>
        <taxon>Coprinellus</taxon>
    </lineage>
</organism>
<proteinExistence type="predicted"/>
<keyword evidence="2" id="KW-1185">Reference proteome</keyword>